<reference evidence="1 2" key="1">
    <citation type="journal article" date="2024" name="Plant Biotechnol. J.">
        <title>Genome and CRISPR/Cas9 system of a widespread forest tree (Populus alba) in the world.</title>
        <authorList>
            <person name="Liu Y.J."/>
            <person name="Jiang P.F."/>
            <person name="Han X.M."/>
            <person name="Li X.Y."/>
            <person name="Wang H.M."/>
            <person name="Wang Y.J."/>
            <person name="Wang X.X."/>
            <person name="Zeng Q.Y."/>
        </authorList>
    </citation>
    <scope>NUCLEOTIDE SEQUENCE [LARGE SCALE GENOMIC DNA]</scope>
    <source>
        <strain evidence="2">cv. PAL-ZL1</strain>
    </source>
</reference>
<evidence type="ECO:0000313" key="1">
    <source>
        <dbReference type="EMBL" id="KAL3579032.1"/>
    </source>
</evidence>
<evidence type="ECO:0000313" key="2">
    <source>
        <dbReference type="Proteomes" id="UP000309997"/>
    </source>
</evidence>
<proteinExistence type="predicted"/>
<gene>
    <name evidence="1" type="ORF">D5086_020536</name>
</gene>
<keyword evidence="2" id="KW-1185">Reference proteome</keyword>
<protein>
    <submittedName>
        <fullName evidence="1">Uncharacterized protein</fullName>
    </submittedName>
</protein>
<name>A0ACC4BKY7_POPAL</name>
<comment type="caution">
    <text evidence="1">The sequence shown here is derived from an EMBL/GenBank/DDBJ whole genome shotgun (WGS) entry which is preliminary data.</text>
</comment>
<dbReference type="EMBL" id="RCHU02000010">
    <property type="protein sequence ID" value="KAL3579032.1"/>
    <property type="molecule type" value="Genomic_DNA"/>
</dbReference>
<sequence>MASQEDQSSHQDIAFSLGSSSEFLWNSVHSITITSIHINVGKGTARTEKKEVLLPVEDRKIGKRKAALKANESSKKRVKKEKITKKDPNKPKRPPSAFFVFLEEFRKVYKQEHPNVKAVSAVGKAGGEKWKSLSAAEKAPYEAKAAKRKTDYEKLMTAYNKKQDTDDGDDDDNDDDNNEQSHKSKPEVNGQDDESDECVEHAHLHLNPDTDIRCYTRFNPLSKFIVTLDASEAKRLDLCSKSVRPIFLDFVSDTFRLCHVCGGGFLKQAEFSLPLVLPSSHVSLRTDVVAVRVLFAEVFLKWPTMPGKVVHPFSPVVTSTIDPDRADNRN</sequence>
<accession>A0ACC4BKY7</accession>
<dbReference type="Proteomes" id="UP000309997">
    <property type="component" value="Unassembled WGS sequence"/>
</dbReference>
<organism evidence="1 2">
    <name type="scientific">Populus alba</name>
    <name type="common">White poplar</name>
    <dbReference type="NCBI Taxonomy" id="43335"/>
    <lineage>
        <taxon>Eukaryota</taxon>
        <taxon>Viridiplantae</taxon>
        <taxon>Streptophyta</taxon>
        <taxon>Embryophyta</taxon>
        <taxon>Tracheophyta</taxon>
        <taxon>Spermatophyta</taxon>
        <taxon>Magnoliopsida</taxon>
        <taxon>eudicotyledons</taxon>
        <taxon>Gunneridae</taxon>
        <taxon>Pentapetalae</taxon>
        <taxon>rosids</taxon>
        <taxon>fabids</taxon>
        <taxon>Malpighiales</taxon>
        <taxon>Salicaceae</taxon>
        <taxon>Saliceae</taxon>
        <taxon>Populus</taxon>
    </lineage>
</organism>